<evidence type="ECO:0000313" key="3">
    <source>
        <dbReference type="Proteomes" id="UP000886469"/>
    </source>
</evidence>
<dbReference type="EMBL" id="SPMX01000033">
    <property type="protein sequence ID" value="NMQ06029.1"/>
    <property type="molecule type" value="Genomic_DNA"/>
</dbReference>
<gene>
    <name evidence="2" type="ORF">E4Q08_12565</name>
</gene>
<keyword evidence="3" id="KW-1185">Reference proteome</keyword>
<evidence type="ECO:0000313" key="2">
    <source>
        <dbReference type="EMBL" id="NMQ06029.1"/>
    </source>
</evidence>
<protein>
    <recommendedName>
        <fullName evidence="1">AbiEi antitoxin N-terminal domain-containing protein</fullName>
    </recommendedName>
</protein>
<name>A0ABX1TAA0_9PROT</name>
<dbReference type="Pfam" id="PF13338">
    <property type="entry name" value="AbiEi_4"/>
    <property type="match status" value="1"/>
</dbReference>
<organism evidence="2 3">
    <name type="scientific">Candidatus Accumulibacter contiguus</name>
    <dbReference type="NCBI Taxonomy" id="2954381"/>
    <lineage>
        <taxon>Bacteria</taxon>
        <taxon>Pseudomonadati</taxon>
        <taxon>Pseudomonadota</taxon>
        <taxon>Betaproteobacteria</taxon>
        <taxon>Candidatus Accumulibacter</taxon>
    </lineage>
</organism>
<accession>A0ABX1TAA0</accession>
<sequence length="152" mass="16271">MHCGRASSSPGTSSRQASRNRRGCLLAVFLQGLEFVLQVFDVVVGSSYFGDNGLDFRWLNCFVEGERAELGEPAAELAGQRAPVGSLDRPCDLAPLGIPRVSLTRAVRRGLLERIGHGLYGLPRRDVSAHGSLAGRAATGGRGRLLVRLVCI</sequence>
<feature type="domain" description="AbiEi antitoxin N-terminal" evidence="1">
    <location>
        <begin position="89"/>
        <end position="123"/>
    </location>
</feature>
<reference evidence="2" key="1">
    <citation type="submission" date="2019-03" db="EMBL/GenBank/DDBJ databases">
        <title>Metabolic reconstructions from genomes of highly enriched 'Candidatus Accumulibacter' and 'Candidatus Competibacter' bioreactor populations.</title>
        <authorList>
            <person name="Annavajhala M.K."/>
            <person name="Welles L."/>
            <person name="Abbas B."/>
            <person name="Sorokin D."/>
            <person name="Park H."/>
            <person name="Van Loosdrecht M."/>
            <person name="Chandran K."/>
        </authorList>
    </citation>
    <scope>NUCLEOTIDE SEQUENCE</scope>
    <source>
        <strain evidence="2">SBR_L</strain>
    </source>
</reference>
<dbReference type="InterPro" id="IPR025159">
    <property type="entry name" value="AbiEi_N"/>
</dbReference>
<comment type="caution">
    <text evidence="2">The sequence shown here is derived from an EMBL/GenBank/DDBJ whole genome shotgun (WGS) entry which is preliminary data.</text>
</comment>
<dbReference type="Proteomes" id="UP000886469">
    <property type="component" value="Unassembled WGS sequence"/>
</dbReference>
<proteinExistence type="predicted"/>
<evidence type="ECO:0000259" key="1">
    <source>
        <dbReference type="Pfam" id="PF13338"/>
    </source>
</evidence>